<dbReference type="PROSITE" id="PS00105">
    <property type="entry name" value="AA_TRANSFER_CLASS_1"/>
    <property type="match status" value="1"/>
</dbReference>
<dbReference type="PANTHER" id="PTHR42885">
    <property type="entry name" value="HISTIDINOL-PHOSPHATE AMINOTRANSFERASE-RELATED"/>
    <property type="match status" value="1"/>
</dbReference>
<evidence type="ECO:0000313" key="6">
    <source>
        <dbReference type="Proteomes" id="UP000013378"/>
    </source>
</evidence>
<comment type="cofactor">
    <cofactor evidence="1 3">
        <name>pyridoxal 5'-phosphate</name>
        <dbReference type="ChEBI" id="CHEBI:597326"/>
    </cofactor>
</comment>
<evidence type="ECO:0000256" key="3">
    <source>
        <dbReference type="RuleBase" id="RU000481"/>
    </source>
</evidence>
<dbReference type="PANTHER" id="PTHR42885:SF1">
    <property type="entry name" value="THREONINE-PHOSPHATE DECARBOXYLASE"/>
    <property type="match status" value="1"/>
</dbReference>
<dbReference type="InterPro" id="IPR004838">
    <property type="entry name" value="NHTrfase_class1_PyrdxlP-BS"/>
</dbReference>
<dbReference type="STRING" id="1304284.L21TH_1196"/>
<dbReference type="PATRIC" id="fig|1304284.3.peg.1169"/>
<dbReference type="GO" id="GO:0008483">
    <property type="term" value="F:transaminase activity"/>
    <property type="evidence" value="ECO:0007669"/>
    <property type="project" value="UniProtKB-KW"/>
</dbReference>
<keyword evidence="2" id="KW-0663">Pyridoxal phosphate</keyword>
<dbReference type="OrthoDB" id="9813612at2"/>
<dbReference type="InterPro" id="IPR015421">
    <property type="entry name" value="PyrdxlP-dep_Trfase_major"/>
</dbReference>
<organism evidence="5 6">
    <name type="scientific">Caldisalinibacter kiritimatiensis</name>
    <dbReference type="NCBI Taxonomy" id="1304284"/>
    <lineage>
        <taxon>Bacteria</taxon>
        <taxon>Bacillati</taxon>
        <taxon>Bacillota</taxon>
        <taxon>Tissierellia</taxon>
        <taxon>Tissierellales</taxon>
        <taxon>Thermohalobacteraceae</taxon>
        <taxon>Caldisalinibacter</taxon>
    </lineage>
</organism>
<keyword evidence="3" id="KW-0032">Aminotransferase</keyword>
<comment type="caution">
    <text evidence="5">The sequence shown here is derived from an EMBL/GenBank/DDBJ whole genome shotgun (WGS) entry which is preliminary data.</text>
</comment>
<dbReference type="Proteomes" id="UP000013378">
    <property type="component" value="Unassembled WGS sequence"/>
</dbReference>
<dbReference type="InterPro" id="IPR015424">
    <property type="entry name" value="PyrdxlP-dep_Trfase"/>
</dbReference>
<keyword evidence="6" id="KW-1185">Reference proteome</keyword>
<evidence type="ECO:0000256" key="1">
    <source>
        <dbReference type="ARBA" id="ARBA00001933"/>
    </source>
</evidence>
<dbReference type="GO" id="GO:0030170">
    <property type="term" value="F:pyridoxal phosphate binding"/>
    <property type="evidence" value="ECO:0007669"/>
    <property type="project" value="InterPro"/>
</dbReference>
<dbReference type="Pfam" id="PF00155">
    <property type="entry name" value="Aminotran_1_2"/>
    <property type="match status" value="1"/>
</dbReference>
<evidence type="ECO:0000313" key="5">
    <source>
        <dbReference type="EMBL" id="EOD00744.1"/>
    </source>
</evidence>
<sequence length="348" mass="40498">MNKHGGYFGEKTDTVIDFSVNVNPLGVPKKLIHHLSDRFVELVRYPEIDGGKGKSLIAEYENINEQEIIIGNGATELIYLFTRAMRPKKALIIQPTFTEYERALKLVDCKVHNILTNPENRFNINLNRLLSKIEEIKPDLIVLCNPNNPTGTFTHIEEFKIVLDKLKEINACLFLDESFIDFSNGSSYISLINEYQIFIIRSMTKIFAIPGLRLGYGVGNKELIFRLNKIKEPWTINSFALNSIPILLKDYEYLEQTKKWYTKEKQYLFNELKATENIYVYKSEANYFLCKLLKGSATKMKEDLLNENIYIRTCEDFYGLNHTYIRVAVRSHHENVKLIKILNNYVQN</sequence>
<feature type="domain" description="Aminotransferase class I/classII large" evidence="4">
    <location>
        <begin position="14"/>
        <end position="335"/>
    </location>
</feature>
<dbReference type="EMBL" id="ARZA01000125">
    <property type="protein sequence ID" value="EOD00744.1"/>
    <property type="molecule type" value="Genomic_DNA"/>
</dbReference>
<dbReference type="Gene3D" id="3.90.1150.10">
    <property type="entry name" value="Aspartate Aminotransferase, domain 1"/>
    <property type="match status" value="1"/>
</dbReference>
<keyword evidence="3" id="KW-0808">Transferase</keyword>
<dbReference type="AlphaFoldDB" id="R1CVS7"/>
<dbReference type="EC" id="2.6.1.-" evidence="3"/>
<dbReference type="RefSeq" id="WP_006311805.1">
    <property type="nucleotide sequence ID" value="NZ_ARZA01000125.1"/>
</dbReference>
<comment type="similarity">
    <text evidence="3">Belongs to the class-I pyridoxal-phosphate-dependent aminotransferase family.</text>
</comment>
<keyword evidence="5" id="KW-0456">Lyase</keyword>
<evidence type="ECO:0000259" key="4">
    <source>
        <dbReference type="Pfam" id="PF00155"/>
    </source>
</evidence>
<gene>
    <name evidence="5" type="ORF">L21TH_1196</name>
</gene>
<evidence type="ECO:0000256" key="2">
    <source>
        <dbReference type="ARBA" id="ARBA00022898"/>
    </source>
</evidence>
<dbReference type="InterPro" id="IPR015422">
    <property type="entry name" value="PyrdxlP-dep_Trfase_small"/>
</dbReference>
<dbReference type="eggNOG" id="COG0079">
    <property type="taxonomic scope" value="Bacteria"/>
</dbReference>
<protein>
    <recommendedName>
        <fullName evidence="3">Aminotransferase</fullName>
        <ecNumber evidence="3">2.6.1.-</ecNumber>
    </recommendedName>
</protein>
<name>R1CVS7_9FIRM</name>
<dbReference type="CDD" id="cd00609">
    <property type="entry name" value="AAT_like"/>
    <property type="match status" value="1"/>
</dbReference>
<dbReference type="SUPFAM" id="SSF53383">
    <property type="entry name" value="PLP-dependent transferases"/>
    <property type="match status" value="1"/>
</dbReference>
<dbReference type="GO" id="GO:0016829">
    <property type="term" value="F:lyase activity"/>
    <property type="evidence" value="ECO:0007669"/>
    <property type="project" value="UniProtKB-KW"/>
</dbReference>
<dbReference type="Gene3D" id="3.40.640.10">
    <property type="entry name" value="Type I PLP-dependent aspartate aminotransferase-like (Major domain)"/>
    <property type="match status" value="1"/>
</dbReference>
<proteinExistence type="inferred from homology"/>
<dbReference type="InterPro" id="IPR004839">
    <property type="entry name" value="Aminotransferase_I/II_large"/>
</dbReference>
<reference evidence="5 6" key="1">
    <citation type="journal article" date="2015" name="Geomicrobiol. J.">
        <title>Caldisalinibacter kiritimatiensis gen. nov., sp. nov., a moderately thermohalophilic thiosulfate-reducing bacterium from a hypersaline microbial mat.</title>
        <authorList>
            <person name="Ben Hania W."/>
            <person name="Joseph M."/>
            <person name="Fiebig A."/>
            <person name="Bunk B."/>
            <person name="Klenk H.-P."/>
            <person name="Fardeau M.-L."/>
            <person name="Spring S."/>
        </authorList>
    </citation>
    <scope>NUCLEOTIDE SEQUENCE [LARGE SCALE GENOMIC DNA]</scope>
    <source>
        <strain evidence="5 6">L21-TH-D2</strain>
    </source>
</reference>
<accession>R1CVS7</accession>